<dbReference type="SUPFAM" id="SSF55909">
    <property type="entry name" value="Pentein"/>
    <property type="match status" value="1"/>
</dbReference>
<dbReference type="PANTHER" id="PTHR43224:SF1">
    <property type="entry name" value="AMIDINOTRANSFERASE"/>
    <property type="match status" value="1"/>
</dbReference>
<reference evidence="2" key="1">
    <citation type="journal article" date="2019" name="Int. J. Syst. Evol. Microbiol.">
        <title>The Global Catalogue of Microorganisms (GCM) 10K type strain sequencing project: providing services to taxonomists for standard genome sequencing and annotation.</title>
        <authorList>
            <consortium name="The Broad Institute Genomics Platform"/>
            <consortium name="The Broad Institute Genome Sequencing Center for Infectious Disease"/>
            <person name="Wu L."/>
            <person name="Ma J."/>
        </authorList>
    </citation>
    <scope>NUCLEOTIDE SEQUENCE [LARGE SCALE GENOMIC DNA]</scope>
    <source>
        <strain evidence="2">JCM 17728</strain>
    </source>
</reference>
<organism evidence="1 2">
    <name type="scientific">Kangiella marina</name>
    <dbReference type="NCBI Taxonomy" id="1079178"/>
    <lineage>
        <taxon>Bacteria</taxon>
        <taxon>Pseudomonadati</taxon>
        <taxon>Pseudomonadota</taxon>
        <taxon>Gammaproteobacteria</taxon>
        <taxon>Kangiellales</taxon>
        <taxon>Kangiellaceae</taxon>
        <taxon>Kangiella</taxon>
    </lineage>
</organism>
<dbReference type="InterPro" id="IPR014541">
    <property type="entry name" value="Amdntrnsf_FN0238"/>
</dbReference>
<evidence type="ECO:0000313" key="2">
    <source>
        <dbReference type="Proteomes" id="UP001501011"/>
    </source>
</evidence>
<dbReference type="EMBL" id="BAABFV010000001">
    <property type="protein sequence ID" value="GAA4357770.1"/>
    <property type="molecule type" value="Genomic_DNA"/>
</dbReference>
<dbReference type="Proteomes" id="UP001501011">
    <property type="component" value="Unassembled WGS sequence"/>
</dbReference>
<sequence>MVPPSDFCFNAETAQDNEFQQKTDQPHYLVKESALEEFTLMVNQLRDHHVEVLLLNKHHGDPEMPDAVFPNNWFCTRHDGTIDIMPMKTPNRRLEARPEALAKLLEHNGYQIREINQLQDSGEAFLEGTGAMIFDHRHTKTYAALSERCDSQLLADYNRQRGYETISFNSFSRKATPFYHTNVMMSVGEQFAVICLDSITDPQQRASVESQLKADKKQIIDISLAQAEEHFCANVIQLRNLRNDPVIVLSGSAYHGFTKEQRQQISAHGKLIPCDIHTIESIGGGSARCMIAENFLPRQ</sequence>
<protein>
    <submittedName>
        <fullName evidence="1">Arginine deiminase-related protein</fullName>
    </submittedName>
</protein>
<comment type="caution">
    <text evidence="1">The sequence shown here is derived from an EMBL/GenBank/DDBJ whole genome shotgun (WGS) entry which is preliminary data.</text>
</comment>
<gene>
    <name evidence="1" type="ORF">GCM10023151_07170</name>
</gene>
<dbReference type="PANTHER" id="PTHR43224">
    <property type="entry name" value="AMIDINOTRANSFERASE"/>
    <property type="match status" value="1"/>
</dbReference>
<name>A0ABP8IFG8_9GAMM</name>
<keyword evidence="2" id="KW-1185">Reference proteome</keyword>
<accession>A0ABP8IFG8</accession>
<evidence type="ECO:0000313" key="1">
    <source>
        <dbReference type="EMBL" id="GAA4357770.1"/>
    </source>
</evidence>
<dbReference type="Pfam" id="PF19420">
    <property type="entry name" value="DDAH_eukar"/>
    <property type="match status" value="1"/>
</dbReference>
<proteinExistence type="predicted"/>
<dbReference type="PIRSF" id="PIRSF028188">
    <property type="entry name" value="Amdntrnsf_FN0238"/>
    <property type="match status" value="1"/>
</dbReference>
<dbReference type="Gene3D" id="3.75.10.10">
    <property type="entry name" value="L-arginine/glycine Amidinotransferase, Chain A"/>
    <property type="match status" value="1"/>
</dbReference>